<name>A0AAU7DM29_9BACT</name>
<feature type="compositionally biased region" description="Polar residues" evidence="1">
    <location>
        <begin position="120"/>
        <end position="129"/>
    </location>
</feature>
<dbReference type="AlphaFoldDB" id="A0AAU7DM29"/>
<proteinExistence type="predicted"/>
<dbReference type="EMBL" id="CP121196">
    <property type="protein sequence ID" value="XBH18103.1"/>
    <property type="molecule type" value="Genomic_DNA"/>
</dbReference>
<evidence type="ECO:0000256" key="2">
    <source>
        <dbReference type="SAM" id="Phobius"/>
    </source>
</evidence>
<feature type="transmembrane region" description="Helical" evidence="2">
    <location>
        <begin position="6"/>
        <end position="27"/>
    </location>
</feature>
<gene>
    <name evidence="3" type="ORF">P8935_01950</name>
</gene>
<evidence type="ECO:0000256" key="1">
    <source>
        <dbReference type="SAM" id="MobiDB-lite"/>
    </source>
</evidence>
<keyword evidence="2" id="KW-0472">Membrane</keyword>
<feature type="region of interest" description="Disordered" evidence="1">
    <location>
        <begin position="120"/>
        <end position="143"/>
    </location>
</feature>
<feature type="region of interest" description="Disordered" evidence="1">
    <location>
        <begin position="65"/>
        <end position="92"/>
    </location>
</feature>
<evidence type="ECO:0000313" key="3">
    <source>
        <dbReference type="EMBL" id="XBH18103.1"/>
    </source>
</evidence>
<accession>A0AAU7DM29</accession>
<sequence length="143" mass="15452">MTIHWADLILILAFVGAGCAVSYLMLLHKLRQIVNERHLQIADQLAALDDAIRALETRLAEHHAASELTAEAQSVADSSLLDDTRDQEQSDAVAPDIQAVITAAAVAAIGQNVQIRSIKPATSSWSQQGRVLVQGSHNARARR</sequence>
<organism evidence="3">
    <name type="scientific">Telmatobacter sp. DSM 110680</name>
    <dbReference type="NCBI Taxonomy" id="3036704"/>
    <lineage>
        <taxon>Bacteria</taxon>
        <taxon>Pseudomonadati</taxon>
        <taxon>Acidobacteriota</taxon>
        <taxon>Terriglobia</taxon>
        <taxon>Terriglobales</taxon>
        <taxon>Acidobacteriaceae</taxon>
        <taxon>Telmatobacter</taxon>
    </lineage>
</organism>
<keyword evidence="2" id="KW-1133">Transmembrane helix</keyword>
<keyword evidence="2" id="KW-0812">Transmembrane</keyword>
<reference evidence="3" key="1">
    <citation type="submission" date="2023-03" db="EMBL/GenBank/DDBJ databases">
        <title>Edaphobacter sp.</title>
        <authorList>
            <person name="Huber K.J."/>
            <person name="Papendorf J."/>
            <person name="Pilke C."/>
            <person name="Bunk B."/>
            <person name="Sproeer C."/>
            <person name="Pester M."/>
        </authorList>
    </citation>
    <scope>NUCLEOTIDE SEQUENCE</scope>
    <source>
        <strain evidence="3">DSM 110680</strain>
    </source>
</reference>
<dbReference type="RefSeq" id="WP_348263326.1">
    <property type="nucleotide sequence ID" value="NZ_CP121196.1"/>
</dbReference>
<protein>
    <submittedName>
        <fullName evidence="3">Uncharacterized protein</fullName>
    </submittedName>
</protein>